<comment type="caution">
    <text evidence="3">The sequence shown here is derived from an EMBL/GenBank/DDBJ whole genome shotgun (WGS) entry which is preliminary data.</text>
</comment>
<sequence length="226" mass="24837">MSNLELTLAGFHHFSQVIQTDKPFKKLDFSAANAALLSRDLSETEVFTSFVFDELLQENKYAGIGGYGENRVIYRHRKHFEGDSINPRSIHLGTDIWVAAGEAVFAPLAGKVHSFAFNDNYGDYGPTIILTHELSGNTFHTLYGHLSLASLDGLVAGKNINAGEHFASVGNFPENGDWPPHLHFQIITDIGHYNGDFPGVSSIADRNYYLSICPDPNLILGIAENA</sequence>
<dbReference type="Pfam" id="PF01551">
    <property type="entry name" value="Peptidase_M23"/>
    <property type="match status" value="1"/>
</dbReference>
<dbReference type="EMBL" id="CAJRAU010000005">
    <property type="protein sequence ID" value="CAG5071829.1"/>
    <property type="molecule type" value="Genomic_DNA"/>
</dbReference>
<keyword evidence="1" id="KW-0732">Signal</keyword>
<dbReference type="CDD" id="cd12797">
    <property type="entry name" value="M23_peptidase"/>
    <property type="match status" value="1"/>
</dbReference>
<protein>
    <recommendedName>
        <fullName evidence="2">M23ase beta-sheet core domain-containing protein</fullName>
    </recommendedName>
</protein>
<reference evidence="3 4" key="1">
    <citation type="submission" date="2021-04" db="EMBL/GenBank/DDBJ databases">
        <authorList>
            <person name="Rodrigo-Torres L."/>
            <person name="Arahal R. D."/>
            <person name="Lucena T."/>
        </authorList>
    </citation>
    <scope>NUCLEOTIDE SEQUENCE [LARGE SCALE GENOMIC DNA]</scope>
    <source>
        <strain evidence="3 4">CECT 9623</strain>
    </source>
</reference>
<proteinExistence type="predicted"/>
<feature type="domain" description="M23ase beta-sheet core" evidence="2">
    <location>
        <begin position="90"/>
        <end position="188"/>
    </location>
</feature>
<evidence type="ECO:0000313" key="4">
    <source>
        <dbReference type="Proteomes" id="UP000679725"/>
    </source>
</evidence>
<dbReference type="PANTHER" id="PTHR21666:SF289">
    <property type="entry name" value="L-ALA--D-GLU ENDOPEPTIDASE"/>
    <property type="match status" value="1"/>
</dbReference>
<dbReference type="InterPro" id="IPR016047">
    <property type="entry name" value="M23ase_b-sheet_dom"/>
</dbReference>
<accession>A0ABM8UU70</accession>
<evidence type="ECO:0000313" key="3">
    <source>
        <dbReference type="EMBL" id="CAG5071829.1"/>
    </source>
</evidence>
<evidence type="ECO:0000259" key="2">
    <source>
        <dbReference type="Pfam" id="PF01551"/>
    </source>
</evidence>
<name>A0ABM8UU70_9BACT</name>
<dbReference type="PANTHER" id="PTHR21666">
    <property type="entry name" value="PEPTIDASE-RELATED"/>
    <property type="match status" value="1"/>
</dbReference>
<dbReference type="InterPro" id="IPR011055">
    <property type="entry name" value="Dup_hybrid_motif"/>
</dbReference>
<gene>
    <name evidence="3" type="ORF">DYBT9623_03811</name>
</gene>
<dbReference type="Gene3D" id="2.70.70.10">
    <property type="entry name" value="Glucose Permease (Domain IIA)"/>
    <property type="match status" value="1"/>
</dbReference>
<organism evidence="3 4">
    <name type="scientific">Dyadobacter linearis</name>
    <dbReference type="NCBI Taxonomy" id="2823330"/>
    <lineage>
        <taxon>Bacteria</taxon>
        <taxon>Pseudomonadati</taxon>
        <taxon>Bacteroidota</taxon>
        <taxon>Cytophagia</taxon>
        <taxon>Cytophagales</taxon>
        <taxon>Spirosomataceae</taxon>
        <taxon>Dyadobacter</taxon>
    </lineage>
</organism>
<dbReference type="InterPro" id="IPR050570">
    <property type="entry name" value="Cell_wall_metabolism_enzyme"/>
</dbReference>
<evidence type="ECO:0000256" key="1">
    <source>
        <dbReference type="ARBA" id="ARBA00022729"/>
    </source>
</evidence>
<dbReference type="Proteomes" id="UP000679725">
    <property type="component" value="Unassembled WGS sequence"/>
</dbReference>
<dbReference type="RefSeq" id="WP_215235102.1">
    <property type="nucleotide sequence ID" value="NZ_CAJRAU010000005.1"/>
</dbReference>
<dbReference type="SUPFAM" id="SSF51261">
    <property type="entry name" value="Duplicated hybrid motif"/>
    <property type="match status" value="1"/>
</dbReference>
<keyword evidence="4" id="KW-1185">Reference proteome</keyword>